<sequence length="148" mass="17248">MAKLTATKIFLKEKFYGFKMKAVVPLKQNLDDLNRIVLSLTNMGETIKEEDQVVIILNALPDQFKEMTTVIMYNRGTLTFEDVMSTLRSRDAELIWKKFVSKREFIRVSEKIIEEPKLETPGVMYAHSMKSSSYMYEHTCPRKNITNV</sequence>
<accession>A0A7J6G0B1</accession>
<evidence type="ECO:0000313" key="2">
    <source>
        <dbReference type="Proteomes" id="UP000583929"/>
    </source>
</evidence>
<gene>
    <name evidence="1" type="ORF">G4B88_000094</name>
</gene>
<proteinExistence type="predicted"/>
<dbReference type="Proteomes" id="UP000583929">
    <property type="component" value="Unassembled WGS sequence"/>
</dbReference>
<dbReference type="Pfam" id="PF14223">
    <property type="entry name" value="Retrotran_gag_2"/>
    <property type="match status" value="1"/>
</dbReference>
<dbReference type="EMBL" id="JAATIQ010000154">
    <property type="protein sequence ID" value="KAF4376406.1"/>
    <property type="molecule type" value="Genomic_DNA"/>
</dbReference>
<dbReference type="AlphaFoldDB" id="A0A7J6G0B1"/>
<reference evidence="1 2" key="1">
    <citation type="journal article" date="2020" name="bioRxiv">
        <title>Sequence and annotation of 42 cannabis genomes reveals extensive copy number variation in cannabinoid synthesis and pathogen resistance genes.</title>
        <authorList>
            <person name="Mckernan K.J."/>
            <person name="Helbert Y."/>
            <person name="Kane L.T."/>
            <person name="Ebling H."/>
            <person name="Zhang L."/>
            <person name="Liu B."/>
            <person name="Eaton Z."/>
            <person name="Mclaughlin S."/>
            <person name="Kingan S."/>
            <person name="Baybayan P."/>
            <person name="Concepcion G."/>
            <person name="Jordan M."/>
            <person name="Riva A."/>
            <person name="Barbazuk W."/>
            <person name="Harkins T."/>
        </authorList>
    </citation>
    <scope>NUCLEOTIDE SEQUENCE [LARGE SCALE GENOMIC DNA]</scope>
    <source>
        <strain evidence="2">cv. Jamaican Lion 4</strain>
        <tissue evidence="1">Leaf</tissue>
    </source>
</reference>
<name>A0A7J6G0B1_CANSA</name>
<keyword evidence="2" id="KW-1185">Reference proteome</keyword>
<protein>
    <submittedName>
        <fullName evidence="1">Uncharacterized protein</fullName>
    </submittedName>
</protein>
<organism evidence="1 2">
    <name type="scientific">Cannabis sativa</name>
    <name type="common">Hemp</name>
    <name type="synonym">Marijuana</name>
    <dbReference type="NCBI Taxonomy" id="3483"/>
    <lineage>
        <taxon>Eukaryota</taxon>
        <taxon>Viridiplantae</taxon>
        <taxon>Streptophyta</taxon>
        <taxon>Embryophyta</taxon>
        <taxon>Tracheophyta</taxon>
        <taxon>Spermatophyta</taxon>
        <taxon>Magnoliopsida</taxon>
        <taxon>eudicotyledons</taxon>
        <taxon>Gunneridae</taxon>
        <taxon>Pentapetalae</taxon>
        <taxon>rosids</taxon>
        <taxon>fabids</taxon>
        <taxon>Rosales</taxon>
        <taxon>Cannabaceae</taxon>
        <taxon>Cannabis</taxon>
    </lineage>
</organism>
<evidence type="ECO:0000313" key="1">
    <source>
        <dbReference type="EMBL" id="KAF4376406.1"/>
    </source>
</evidence>
<comment type="caution">
    <text evidence="1">The sequence shown here is derived from an EMBL/GenBank/DDBJ whole genome shotgun (WGS) entry which is preliminary data.</text>
</comment>